<dbReference type="SUPFAM" id="SSF55874">
    <property type="entry name" value="ATPase domain of HSP90 chaperone/DNA topoisomerase II/histidine kinase"/>
    <property type="match status" value="1"/>
</dbReference>
<dbReference type="PANTHER" id="PTHR45339">
    <property type="entry name" value="HYBRID SIGNAL TRANSDUCTION HISTIDINE KINASE J"/>
    <property type="match status" value="1"/>
</dbReference>
<keyword evidence="5 13" id="KW-0597">Phosphoprotein</keyword>
<dbReference type="Pfam" id="PF00072">
    <property type="entry name" value="Response_reg"/>
    <property type="match status" value="1"/>
</dbReference>
<evidence type="ECO:0000256" key="9">
    <source>
        <dbReference type="ARBA" id="ARBA00022989"/>
    </source>
</evidence>
<dbReference type="CDD" id="cd16922">
    <property type="entry name" value="HATPase_EvgS-ArcB-TorS-like"/>
    <property type="match status" value="1"/>
</dbReference>
<dbReference type="PROSITE" id="PS50110">
    <property type="entry name" value="RESPONSE_REGULATORY"/>
    <property type="match status" value="1"/>
</dbReference>
<dbReference type="SMART" id="SM00388">
    <property type="entry name" value="HisKA"/>
    <property type="match status" value="1"/>
</dbReference>
<dbReference type="PANTHER" id="PTHR45339:SF1">
    <property type="entry name" value="HYBRID SIGNAL TRANSDUCTION HISTIDINE KINASE J"/>
    <property type="match status" value="1"/>
</dbReference>
<gene>
    <name evidence="17" type="ORF">NP590_12395</name>
</gene>
<dbReference type="Gene3D" id="2.130.10.10">
    <property type="entry name" value="YVTN repeat-like/Quinoprotein amine dehydrogenase"/>
    <property type="match status" value="2"/>
</dbReference>
<dbReference type="InterPro" id="IPR011006">
    <property type="entry name" value="CheY-like_superfamily"/>
</dbReference>
<feature type="domain" description="Histidine kinase" evidence="14">
    <location>
        <begin position="872"/>
        <end position="1093"/>
    </location>
</feature>
<dbReference type="Gene3D" id="3.30.565.10">
    <property type="entry name" value="Histidine kinase-like ATPase, C-terminal domain"/>
    <property type="match status" value="1"/>
</dbReference>
<evidence type="ECO:0000259" key="15">
    <source>
        <dbReference type="PROSITE" id="PS50110"/>
    </source>
</evidence>
<dbReference type="Pfam" id="PF02518">
    <property type="entry name" value="HATPase_c"/>
    <property type="match status" value="1"/>
</dbReference>
<dbReference type="SMART" id="SM00387">
    <property type="entry name" value="HATPase_c"/>
    <property type="match status" value="1"/>
</dbReference>
<dbReference type="InterPro" id="IPR005467">
    <property type="entry name" value="His_kinase_dom"/>
</dbReference>
<comment type="subcellular location">
    <subcellularLocation>
        <location evidence="2">Cell membrane</location>
        <topology evidence="2">Multi-pass membrane protein</topology>
    </subcellularLocation>
</comment>
<dbReference type="InterPro" id="IPR036641">
    <property type="entry name" value="HPT_dom_sf"/>
</dbReference>
<keyword evidence="18" id="KW-1185">Reference proteome</keyword>
<feature type="domain" description="HPt" evidence="16">
    <location>
        <begin position="1275"/>
        <end position="1375"/>
    </location>
</feature>
<dbReference type="RefSeq" id="WP_256602741.1">
    <property type="nucleotide sequence ID" value="NZ_JANIBJ010000021.1"/>
</dbReference>
<dbReference type="InterPro" id="IPR036890">
    <property type="entry name" value="HATPase_C_sf"/>
</dbReference>
<evidence type="ECO:0000256" key="7">
    <source>
        <dbReference type="ARBA" id="ARBA00022741"/>
    </source>
</evidence>
<proteinExistence type="predicted"/>
<dbReference type="InterPro" id="IPR015943">
    <property type="entry name" value="WD40/YVTN_repeat-like_dom_sf"/>
</dbReference>
<dbReference type="Pfam" id="PF00512">
    <property type="entry name" value="HisKA"/>
    <property type="match status" value="1"/>
</dbReference>
<evidence type="ECO:0000256" key="6">
    <source>
        <dbReference type="ARBA" id="ARBA00022692"/>
    </source>
</evidence>
<evidence type="ECO:0000256" key="5">
    <source>
        <dbReference type="ARBA" id="ARBA00022553"/>
    </source>
</evidence>
<dbReference type="Gene3D" id="1.20.120.160">
    <property type="entry name" value="HPT domain"/>
    <property type="match status" value="1"/>
</dbReference>
<dbReference type="InterPro" id="IPR003594">
    <property type="entry name" value="HATPase_dom"/>
</dbReference>
<evidence type="ECO:0000259" key="16">
    <source>
        <dbReference type="PROSITE" id="PS50894"/>
    </source>
</evidence>
<dbReference type="InterPro" id="IPR013783">
    <property type="entry name" value="Ig-like_fold"/>
</dbReference>
<dbReference type="CDD" id="cd00082">
    <property type="entry name" value="HisKA"/>
    <property type="match status" value="1"/>
</dbReference>
<dbReference type="EC" id="2.7.13.3" evidence="3"/>
<dbReference type="Gene3D" id="3.40.50.2300">
    <property type="match status" value="1"/>
</dbReference>
<dbReference type="InterPro" id="IPR001789">
    <property type="entry name" value="Sig_transdc_resp-reg_receiver"/>
</dbReference>
<evidence type="ECO:0000259" key="14">
    <source>
        <dbReference type="PROSITE" id="PS50109"/>
    </source>
</evidence>
<name>A0ABT1THH5_9GAMM</name>
<evidence type="ECO:0000256" key="11">
    <source>
        <dbReference type="ARBA" id="ARBA00023136"/>
    </source>
</evidence>
<dbReference type="InterPro" id="IPR003661">
    <property type="entry name" value="HisK_dim/P_dom"/>
</dbReference>
<keyword evidence="7" id="KW-0547">Nucleotide-binding</keyword>
<keyword evidence="10" id="KW-0902">Two-component regulatory system</keyword>
<dbReference type="PROSITE" id="PS50894">
    <property type="entry name" value="HPT"/>
    <property type="match status" value="1"/>
</dbReference>
<dbReference type="PROSITE" id="PS50109">
    <property type="entry name" value="HIS_KIN"/>
    <property type="match status" value="1"/>
</dbReference>
<dbReference type="InterPro" id="IPR036097">
    <property type="entry name" value="HisK_dim/P_sf"/>
</dbReference>
<comment type="catalytic activity">
    <reaction evidence="1">
        <text>ATP + protein L-histidine = ADP + protein N-phospho-L-histidine.</text>
        <dbReference type="EC" id="2.7.13.3"/>
    </reaction>
</comment>
<evidence type="ECO:0000256" key="13">
    <source>
        <dbReference type="PROSITE-ProRule" id="PRU00169"/>
    </source>
</evidence>
<dbReference type="CDD" id="cd17546">
    <property type="entry name" value="REC_hyHK_CKI1_RcsC-like"/>
    <property type="match status" value="1"/>
</dbReference>
<dbReference type="Gene3D" id="1.10.287.130">
    <property type="match status" value="1"/>
</dbReference>
<feature type="domain" description="Response regulatory" evidence="15">
    <location>
        <begin position="1119"/>
        <end position="1235"/>
    </location>
</feature>
<evidence type="ECO:0000256" key="8">
    <source>
        <dbReference type="ARBA" id="ARBA00022840"/>
    </source>
</evidence>
<evidence type="ECO:0000256" key="12">
    <source>
        <dbReference type="PROSITE-ProRule" id="PRU00110"/>
    </source>
</evidence>
<keyword evidence="6" id="KW-0812">Transmembrane</keyword>
<accession>A0ABT1THH5</accession>
<dbReference type="SUPFAM" id="SSF47226">
    <property type="entry name" value="Histidine-containing phosphotransfer domain, HPT domain"/>
    <property type="match status" value="1"/>
</dbReference>
<dbReference type="InterPro" id="IPR008207">
    <property type="entry name" value="Sig_transdc_His_kin_Hpt_dom"/>
</dbReference>
<dbReference type="InterPro" id="IPR004358">
    <property type="entry name" value="Sig_transdc_His_kin-like_C"/>
</dbReference>
<reference evidence="17 18" key="1">
    <citation type="submission" date="2022-07" db="EMBL/GenBank/DDBJ databases">
        <title>Methylomonas rivi sp. nov., Methylomonas rosea sp. nov., Methylomonas aureus sp. nov. and Methylomonas subterranea sp. nov., four novel methanotrophs isolated from a freshwater creek and the deep terrestrial subsurface.</title>
        <authorList>
            <person name="Abin C."/>
            <person name="Sankaranarayanan K."/>
            <person name="Garner C."/>
            <person name="Sindelar R."/>
            <person name="Kotary K."/>
            <person name="Garner R."/>
            <person name="Barclay S."/>
            <person name="Lawson P."/>
            <person name="Krumholz L."/>
        </authorList>
    </citation>
    <scope>NUCLEOTIDE SEQUENCE [LARGE SCALE GENOMIC DNA]</scope>
    <source>
        <strain evidence="17 18">SURF-2</strain>
    </source>
</reference>
<keyword evidence="11" id="KW-0472">Membrane</keyword>
<dbReference type="EMBL" id="JANIBJ010000021">
    <property type="protein sequence ID" value="MCQ8104906.1"/>
    <property type="molecule type" value="Genomic_DNA"/>
</dbReference>
<protein>
    <recommendedName>
        <fullName evidence="3">histidine kinase</fullName>
        <ecNumber evidence="3">2.7.13.3</ecNumber>
    </recommendedName>
</protein>
<feature type="modified residue" description="4-aspartylphosphate" evidence="13">
    <location>
        <position position="1168"/>
    </location>
</feature>
<dbReference type="SUPFAM" id="SSF52172">
    <property type="entry name" value="CheY-like"/>
    <property type="match status" value="1"/>
</dbReference>
<feature type="modified residue" description="Phosphohistidine" evidence="12">
    <location>
        <position position="1314"/>
    </location>
</feature>
<dbReference type="InterPro" id="IPR011123">
    <property type="entry name" value="Y_Y_Y"/>
</dbReference>
<evidence type="ECO:0000313" key="17">
    <source>
        <dbReference type="EMBL" id="MCQ8104906.1"/>
    </source>
</evidence>
<dbReference type="SUPFAM" id="SSF63829">
    <property type="entry name" value="Calcium-dependent phosphotriesterase"/>
    <property type="match status" value="2"/>
</dbReference>
<keyword evidence="8 17" id="KW-0067">ATP-binding</keyword>
<evidence type="ECO:0000256" key="3">
    <source>
        <dbReference type="ARBA" id="ARBA00012438"/>
    </source>
</evidence>
<evidence type="ECO:0000256" key="2">
    <source>
        <dbReference type="ARBA" id="ARBA00004651"/>
    </source>
</evidence>
<organism evidence="17 18">
    <name type="scientific">Methylomonas subterranea</name>
    <dbReference type="NCBI Taxonomy" id="2952225"/>
    <lineage>
        <taxon>Bacteria</taxon>
        <taxon>Pseudomonadati</taxon>
        <taxon>Pseudomonadota</taxon>
        <taxon>Gammaproteobacteria</taxon>
        <taxon>Methylococcales</taxon>
        <taxon>Methylococcaceae</taxon>
        <taxon>Methylomonas</taxon>
    </lineage>
</organism>
<dbReference type="GO" id="GO:0005524">
    <property type="term" value="F:ATP binding"/>
    <property type="evidence" value="ECO:0007669"/>
    <property type="project" value="UniProtKB-KW"/>
</dbReference>
<sequence>MSRLYFLASKFPPIAALIGLLAFSPNSLGATSELFIKETRIPNVSPTTSMIQDRHGFIWMANFAQLLRYDGYEAKQYKKAPGIEGALQFDSITSLFEDWRQRIWIGSRNGLAVFDPETEIFKTIIQAETEPEFPEAANIRNIVSDGENGLWLATRGGLRHFYPDSGQSRIYRHDPQQPQSLSVNNIEALARDPQGGLWLGTWPAGLDYLPAGSDRFLHYHVGSDKAATLENNIKSLFFDSRQRLWLGTEAGVFVWQFGTDWIDRKKLPLPGTIEDVRVYHFAEDANGTIWVATAKGLMRWDEQQHSFDLYQQKMEDPTSLAGNIATVLLGDYSGSLFIATTNGVSRIDFTSGGFGKLTPRSLKGADDSVNNAIRSITLNSARQLWLGSWEGALLVDAGRRQILAKLTSVSGEKGHATIGMVYSQYQQADGILWLGTRNGLIRYDGDNGQMRLINLGNTANNFVNKIVPGPDGELWLGTGGGLIEYDPVLGIRRHFQHAENQKNGLRDDSVNTLFIDRAGRVWAGGSYVAGDGLSVLDRKTGQFRNYAYDPNDAASLPSGMIFNIVEDGQGRIWLATGRGICQAIETGEGFKFQNYGADNGLLNESVQNLQPGSDGLLWFTSNKEAVSSFNPENARFSHYSLPVGFTSRVEPGGMVVDGEGLIYVSASDGVIVVDPRRLSFNHIPPKPTVTEISIDNRSLDLGLRDPDIRLQGSITRPKSLSFPWGARVLSLRFSALHYADPLSNRYAYKLDGFDRDWIEVDANKRVATYTNLDPGHYVFHLKASNNAGVWDETALSLPVTIVPPFWQTAWFRALSAIAFLSLLLLLYYWRVRRLQRIQQHLETQVAARTRELTEMHQQALAAVKIKSAFLANMSHEIRTPMNAIIGMSELALETPLNRKQRNYLEKIKTSSKWLLGIVNDILDYSKLEAGKLTLEHTVFYLDDVLQYLKDLTPTLLGDKALEIAFTVDDDVPRALWGDPLRLGQVLLNLLSNAIKFTEAGHVSLKVRCPRLEERRAHIYFSVSDSGIGLSDQQQSHLFEAFNQGDNSTTRKYGGTGLGLSICKNLISAMGGTIGVISELGKGSDFYFTIELELAEARPLDVVAEPALGPETVAALQHAYLLVVEDNPINQELLLEVLANKGIRADLAVNGAEALDMVDRKSYSAVLMDCLMPEMDGYAATRAIRKNPRHADLPIIAMTANVMDSDRAQCLESGMNDHVGKPVDWTQLFNVLTRWIKPGEQALSEAVTTASRLDEWGFPQLTGVDSRQAQLLTGNNSAVYRKLLGLFRDKHGNDWAQIQSYYQARDYENATQMIHKLLGSVQSVAHHALVEILSELEGAVNHPPTLALQAKWDQAETLLRQLLAEIGQLFDTGETGRMRALELDNERRPR</sequence>
<dbReference type="SUPFAM" id="SSF47384">
    <property type="entry name" value="Homodimeric domain of signal transducing histidine kinase"/>
    <property type="match status" value="1"/>
</dbReference>
<dbReference type="InterPro" id="IPR011110">
    <property type="entry name" value="Reg_prop"/>
</dbReference>
<dbReference type="Pfam" id="PF07495">
    <property type="entry name" value="Y_Y_Y"/>
    <property type="match status" value="1"/>
</dbReference>
<evidence type="ECO:0000256" key="4">
    <source>
        <dbReference type="ARBA" id="ARBA00022475"/>
    </source>
</evidence>
<evidence type="ECO:0000256" key="1">
    <source>
        <dbReference type="ARBA" id="ARBA00000085"/>
    </source>
</evidence>
<evidence type="ECO:0000256" key="10">
    <source>
        <dbReference type="ARBA" id="ARBA00023012"/>
    </source>
</evidence>
<dbReference type="Gene3D" id="2.60.40.10">
    <property type="entry name" value="Immunoglobulins"/>
    <property type="match status" value="1"/>
</dbReference>
<dbReference type="Proteomes" id="UP001524499">
    <property type="component" value="Unassembled WGS sequence"/>
</dbReference>
<evidence type="ECO:0000313" key="18">
    <source>
        <dbReference type="Proteomes" id="UP001524499"/>
    </source>
</evidence>
<comment type="caution">
    <text evidence="17">The sequence shown here is derived from an EMBL/GenBank/DDBJ whole genome shotgun (WGS) entry which is preliminary data.</text>
</comment>
<dbReference type="PRINTS" id="PR00344">
    <property type="entry name" value="BCTRLSENSOR"/>
</dbReference>
<keyword evidence="4" id="KW-1003">Cell membrane</keyword>
<dbReference type="SMART" id="SM00448">
    <property type="entry name" value="REC"/>
    <property type="match status" value="1"/>
</dbReference>
<keyword evidence="9" id="KW-1133">Transmembrane helix</keyword>
<dbReference type="Pfam" id="PF07494">
    <property type="entry name" value="Reg_prop"/>
    <property type="match status" value="2"/>
</dbReference>